<proteinExistence type="predicted"/>
<organism evidence="2 3">
    <name type="scientific">Cyanophage S-TIM5</name>
    <dbReference type="NCBI Taxonomy" id="1137745"/>
    <lineage>
        <taxon>Viruses</taxon>
        <taxon>Duplodnaviria</taxon>
        <taxon>Heunggongvirae</taxon>
        <taxon>Uroviricota</taxon>
        <taxon>Caudoviricetes</taxon>
        <taxon>Aurunvirus</taxon>
        <taxon>Aurunvirus STIM5</taxon>
    </lineage>
</organism>
<dbReference type="EMBL" id="JQ245707">
    <property type="protein sequence ID" value="AEZ65716.1"/>
    <property type="molecule type" value="Genomic_DNA"/>
</dbReference>
<dbReference type="Pfam" id="PF06967">
    <property type="entry name" value="Mo-nitro_C"/>
    <property type="match status" value="1"/>
</dbReference>
<dbReference type="GeneID" id="14013919"/>
<dbReference type="Proteomes" id="UP000007178">
    <property type="component" value="Segment"/>
</dbReference>
<evidence type="ECO:0000259" key="1">
    <source>
        <dbReference type="Pfam" id="PF06967"/>
    </source>
</evidence>
<keyword evidence="3" id="KW-1185">Reference proteome</keyword>
<dbReference type="RefSeq" id="YP_007006129.1">
    <property type="nucleotide sequence ID" value="NC_019516.2"/>
</dbReference>
<evidence type="ECO:0000313" key="2">
    <source>
        <dbReference type="EMBL" id="AEZ65716.1"/>
    </source>
</evidence>
<protein>
    <recommendedName>
        <fullName evidence="1">Mo-dependent nitrogenase C-terminal domain-containing protein</fullName>
    </recommendedName>
</protein>
<feature type="domain" description="Mo-dependent nitrogenase C-terminal" evidence="1">
    <location>
        <begin position="41"/>
        <end position="98"/>
    </location>
</feature>
<sequence>MEISFKRSSSGRKARAPKWWAVFANSLPKFSVPFLRPKTWSKKLAYKWINAVPDKCPFERQIWINDTLVLYIPPLCPLNPISKQLYEIKLEAKTYIFDIKRE</sequence>
<accession>H6WFZ1</accession>
<reference evidence="2 3" key="1">
    <citation type="journal article" date="2012" name="Proc. Natl. Acad. Sci. U.S.A.">
        <title>A novel lineage of myoviruses infecting cyanobacteria is widespread in the oceans.</title>
        <authorList>
            <person name="Sabehi G."/>
            <person name="Shaulov L."/>
            <person name="Silver D.H."/>
            <person name="Yanai I."/>
            <person name="Harel A."/>
            <person name="Lindell D."/>
        </authorList>
    </citation>
    <scope>NUCLEOTIDE SEQUENCE [LARGE SCALE GENOMIC DNA]</scope>
</reference>
<name>H6WFZ1_9CAUD</name>
<dbReference type="InterPro" id="IPR009717">
    <property type="entry name" value="Mo-dep_Nase_C"/>
</dbReference>
<dbReference type="KEGG" id="vg:14013919"/>
<evidence type="ECO:0000313" key="3">
    <source>
        <dbReference type="Proteomes" id="UP000007178"/>
    </source>
</evidence>